<dbReference type="RefSeq" id="WP_210897337.1">
    <property type="nucleotide sequence ID" value="NZ_CP071696.1"/>
</dbReference>
<proteinExistence type="predicted"/>
<dbReference type="KEGG" id="aarc:G127AT_12420"/>
<dbReference type="AlphaFoldDB" id="A0A975FL40"/>
<keyword evidence="2" id="KW-1185">Reference proteome</keyword>
<gene>
    <name evidence="1" type="ORF">G127AT_12420</name>
</gene>
<evidence type="ECO:0000313" key="1">
    <source>
        <dbReference type="EMBL" id="QTX04089.1"/>
    </source>
</evidence>
<dbReference type="EMBL" id="CP071696">
    <property type="protein sequence ID" value="QTX04089.1"/>
    <property type="molecule type" value="Genomic_DNA"/>
</dbReference>
<sequence>MTMISDFLLRDGSHDEYASTLEMNPLTDRDALLEAQILDIRLDALTRMVGVIFDLRQALQLRQGNTGLLVGRGVRAAAWTGSARDTALTAWTVGGSVPKVRNRGFTLDLAMWPAPGARLELTAESAAFFTGDAPGLGEAPPDLDVNDRRMISDGLAGWGSPFEPVAAAFVAPARGAA</sequence>
<dbReference type="Proteomes" id="UP000671914">
    <property type="component" value="Chromosome"/>
</dbReference>
<protein>
    <submittedName>
        <fullName evidence="1">Uncharacterized protein</fullName>
    </submittedName>
</protein>
<reference evidence="1" key="1">
    <citation type="submission" date="2021-03" db="EMBL/GenBank/DDBJ databases">
        <title>Agromyces archimandritus sp. nov., isolated from the cockroach Archimandrita tessellata.</title>
        <authorList>
            <person name="Guzman J."/>
            <person name="Ortuzar M."/>
            <person name="Poehlein A."/>
            <person name="Daniel R."/>
            <person name="Trujillo M."/>
            <person name="Vilcinskas A."/>
        </authorList>
    </citation>
    <scope>NUCLEOTIDE SEQUENCE</scope>
    <source>
        <strain evidence="1">G127AT</strain>
    </source>
</reference>
<organism evidence="1 2">
    <name type="scientific">Agromyces archimandritae</name>
    <dbReference type="NCBI Taxonomy" id="2781962"/>
    <lineage>
        <taxon>Bacteria</taxon>
        <taxon>Bacillati</taxon>
        <taxon>Actinomycetota</taxon>
        <taxon>Actinomycetes</taxon>
        <taxon>Micrococcales</taxon>
        <taxon>Microbacteriaceae</taxon>
        <taxon>Agromyces</taxon>
    </lineage>
</organism>
<name>A0A975FL40_9MICO</name>
<accession>A0A975FL40</accession>
<evidence type="ECO:0000313" key="2">
    <source>
        <dbReference type="Proteomes" id="UP000671914"/>
    </source>
</evidence>